<accession>A0ABM9X828</accession>
<dbReference type="EMBL" id="ABID01000001">
    <property type="protein sequence ID" value="EDQ05703.1"/>
    <property type="molecule type" value="Genomic_DNA"/>
</dbReference>
<keyword evidence="2" id="KW-1185">Reference proteome</keyword>
<protein>
    <submittedName>
        <fullName evidence="1">Uncharacterized protein</fullName>
    </submittedName>
</protein>
<evidence type="ECO:0000313" key="2">
    <source>
        <dbReference type="Proteomes" id="UP000003257"/>
    </source>
</evidence>
<evidence type="ECO:0000313" key="1">
    <source>
        <dbReference type="EMBL" id="EDQ05703.1"/>
    </source>
</evidence>
<name>A0ABM9X828_9RHOB</name>
<organism evidence="1 2">
    <name type="scientific">Sulfitobacter indolifex HEL-45</name>
    <dbReference type="NCBI Taxonomy" id="391624"/>
    <lineage>
        <taxon>Bacteria</taxon>
        <taxon>Pseudomonadati</taxon>
        <taxon>Pseudomonadota</taxon>
        <taxon>Alphaproteobacteria</taxon>
        <taxon>Rhodobacterales</taxon>
        <taxon>Roseobacteraceae</taxon>
        <taxon>Sulfitobacter</taxon>
    </lineage>
</organism>
<dbReference type="Proteomes" id="UP000003257">
    <property type="component" value="Unassembled WGS sequence"/>
</dbReference>
<sequence>MTAGDAEFSVFFALPEANASFLSTAPYVILPYAAMLALVHGEDLNCGGMTADSVLLRNMRCALEEVVRAHSGFRVPQIVNLTEAPVVANTSGQTGVFFSGGIDSFFSVLRHRKGGDADGAQWIGPATHAIHIYHTPEPVGIEAFETLAPLASAVDALGLSFIPLQSNYMTADRCLNDHWADLAHGAGLATVLHLLSGGLRQGLIGSTHTWGALVPWGSGPISDPLWSGRRMQVIHDDAAYDRVEKTELISQHPEALANLNVCDTRVDGKGYVNCSVCPKCLRTMLTLDLFGKNERRTAPAFDWSNYRPAAFARVFLRTENDTTFAFAIRDRAQTADRPDIVLACDAALRRGRFLRPIARIEDFVKNSRIGRRYRRRLVEWRRSIYNRLGFATRS</sequence>
<gene>
    <name evidence="1" type="ORF">OIHEL45_02795</name>
</gene>
<comment type="caution">
    <text evidence="1">The sequence shown here is derived from an EMBL/GenBank/DDBJ whole genome shotgun (WGS) entry which is preliminary data.</text>
</comment>
<proteinExistence type="predicted"/>
<reference evidence="1 2" key="1">
    <citation type="submission" date="2007-11" db="EMBL/GenBank/DDBJ databases">
        <authorList>
            <person name="Wagner-Dobler I."/>
            <person name="Ferriera S."/>
            <person name="Johnson J."/>
            <person name="Kravitz S."/>
            <person name="Beeson K."/>
            <person name="Sutton G."/>
            <person name="Rogers Y.-H."/>
            <person name="Friedman R."/>
            <person name="Frazier M."/>
            <person name="Venter J.C."/>
        </authorList>
    </citation>
    <scope>NUCLEOTIDE SEQUENCE [LARGE SCALE GENOMIC DNA]</scope>
    <source>
        <strain evidence="1 2">HEL-45</strain>
    </source>
</reference>